<keyword evidence="10" id="KW-1185">Reference proteome</keyword>
<feature type="transmembrane region" description="Helical" evidence="7">
    <location>
        <begin position="155"/>
        <end position="182"/>
    </location>
</feature>
<dbReference type="InterPro" id="IPR039421">
    <property type="entry name" value="Type_1_exporter"/>
</dbReference>
<evidence type="ECO:0000259" key="8">
    <source>
        <dbReference type="PROSITE" id="PS50893"/>
    </source>
</evidence>
<feature type="transmembrane region" description="Helical" evidence="7">
    <location>
        <begin position="249"/>
        <end position="275"/>
    </location>
</feature>
<evidence type="ECO:0000256" key="7">
    <source>
        <dbReference type="SAM" id="Phobius"/>
    </source>
</evidence>
<feature type="transmembrane region" description="Helical" evidence="7">
    <location>
        <begin position="62"/>
        <end position="82"/>
    </location>
</feature>
<evidence type="ECO:0000256" key="5">
    <source>
        <dbReference type="ARBA" id="ARBA00022989"/>
    </source>
</evidence>
<proteinExistence type="predicted"/>
<dbReference type="GO" id="GO:0005524">
    <property type="term" value="F:ATP binding"/>
    <property type="evidence" value="ECO:0007669"/>
    <property type="project" value="UniProtKB-KW"/>
</dbReference>
<evidence type="ECO:0000256" key="4">
    <source>
        <dbReference type="ARBA" id="ARBA00022840"/>
    </source>
</evidence>
<dbReference type="PROSITE" id="PS50893">
    <property type="entry name" value="ABC_TRANSPORTER_2"/>
    <property type="match status" value="1"/>
</dbReference>
<evidence type="ECO:0000256" key="3">
    <source>
        <dbReference type="ARBA" id="ARBA00022741"/>
    </source>
</evidence>
<dbReference type="Gene3D" id="3.40.50.300">
    <property type="entry name" value="P-loop containing nucleotide triphosphate hydrolases"/>
    <property type="match status" value="1"/>
</dbReference>
<keyword evidence="3" id="KW-0547">Nucleotide-binding</keyword>
<name>A0ABP4WLM4_9ACTN</name>
<keyword evidence="4 9" id="KW-0067">ATP-binding</keyword>
<evidence type="ECO:0000313" key="10">
    <source>
        <dbReference type="Proteomes" id="UP001500655"/>
    </source>
</evidence>
<accession>A0ABP4WLM4</accession>
<organism evidence="9 10">
    <name type="scientific">Luedemannella helvata</name>
    <dbReference type="NCBI Taxonomy" id="349315"/>
    <lineage>
        <taxon>Bacteria</taxon>
        <taxon>Bacillati</taxon>
        <taxon>Actinomycetota</taxon>
        <taxon>Actinomycetes</taxon>
        <taxon>Micromonosporales</taxon>
        <taxon>Micromonosporaceae</taxon>
        <taxon>Luedemannella</taxon>
    </lineage>
</organism>
<evidence type="ECO:0000313" key="9">
    <source>
        <dbReference type="EMBL" id="GAA1757663.1"/>
    </source>
</evidence>
<feature type="transmembrane region" description="Helical" evidence="7">
    <location>
        <begin position="27"/>
        <end position="50"/>
    </location>
</feature>
<dbReference type="InterPro" id="IPR003593">
    <property type="entry name" value="AAA+_ATPase"/>
</dbReference>
<keyword evidence="2 7" id="KW-0812">Transmembrane</keyword>
<comment type="subcellular location">
    <subcellularLocation>
        <location evidence="1">Cell membrane</location>
        <topology evidence="1">Multi-pass membrane protein</topology>
    </subcellularLocation>
</comment>
<keyword evidence="6 7" id="KW-0472">Membrane</keyword>
<feature type="domain" description="ABC transporter" evidence="8">
    <location>
        <begin position="344"/>
        <end position="594"/>
    </location>
</feature>
<evidence type="ECO:0000256" key="6">
    <source>
        <dbReference type="ARBA" id="ARBA00023136"/>
    </source>
</evidence>
<dbReference type="PANTHER" id="PTHR24221:SF654">
    <property type="entry name" value="ATP-BINDING CASSETTE SUB-FAMILY B MEMBER 6"/>
    <property type="match status" value="1"/>
</dbReference>
<keyword evidence="5 7" id="KW-1133">Transmembrane helix</keyword>
<evidence type="ECO:0000256" key="1">
    <source>
        <dbReference type="ARBA" id="ARBA00004651"/>
    </source>
</evidence>
<gene>
    <name evidence="9" type="ORF">GCM10009681_31160</name>
</gene>
<dbReference type="InterPro" id="IPR027417">
    <property type="entry name" value="P-loop_NTPase"/>
</dbReference>
<dbReference type="SUPFAM" id="SSF52540">
    <property type="entry name" value="P-loop containing nucleoside triphosphate hydrolases"/>
    <property type="match status" value="1"/>
</dbReference>
<dbReference type="PANTHER" id="PTHR24221">
    <property type="entry name" value="ATP-BINDING CASSETTE SUB-FAMILY B"/>
    <property type="match status" value="1"/>
</dbReference>
<dbReference type="Proteomes" id="UP001500655">
    <property type="component" value="Unassembled WGS sequence"/>
</dbReference>
<comment type="caution">
    <text evidence="9">The sequence shown here is derived from an EMBL/GenBank/DDBJ whole genome shotgun (WGS) entry which is preliminary data.</text>
</comment>
<sequence length="602" mass="63294">MTERPGAKATLAIWREMIGRSFRMAPWVASALMFLLVVDVVSFVAVGLALREIVDGTGRADATAIAVGAVGAALAYALQLVAGSLAGSAHTTLVEYVAITQIQPETLEIATGIETLEHLERPEFLNRLDIVRAEPYAVINSAWSSIEAVSLVTRLALSLAVLGSVSPYLLGLLVFAAAPLGLEQIGRPRIQRAETAAAEARRVERHLFSLATTASSSKEIRVAGVAEELVERQRVAWNEWLRIRTRARFAAAGWSATGWLVFGVGFLGALALVVMTSGTAGDLVLAITVGAQLRFAVETAVRSTSAVGGAGRVIGPLLWLRGHRAAAAGTGPALPAPTALRDGITLDGVSFGYPAEDTTSQRLAVADVSVRLPAGSVVAVVGEYGSGKTTLVKLLAKFYRPTAGAIRVDGVDLADLDTASWRSRLSAAFQDFGRYLTTMSESIGLGDVERAGDPAAIARAVADADAQVLVDKLPQGLDTELGRQFGGVELSEGQWQKVALARASMRQRPVLFLLDEPTASLDAPSENAIFERYMARARASAAATGAVTLIVSHRFSTVAGADLILVMDAGRLVEVGDHDTLLALGGRYADLYGLQADAYAAG</sequence>
<evidence type="ECO:0000256" key="2">
    <source>
        <dbReference type="ARBA" id="ARBA00022692"/>
    </source>
</evidence>
<dbReference type="Pfam" id="PF00005">
    <property type="entry name" value="ABC_tran"/>
    <property type="match status" value="1"/>
</dbReference>
<dbReference type="RefSeq" id="WP_344082121.1">
    <property type="nucleotide sequence ID" value="NZ_BAAALS010000014.1"/>
</dbReference>
<dbReference type="InterPro" id="IPR036640">
    <property type="entry name" value="ABC1_TM_sf"/>
</dbReference>
<dbReference type="EMBL" id="BAAALS010000014">
    <property type="protein sequence ID" value="GAA1757663.1"/>
    <property type="molecule type" value="Genomic_DNA"/>
</dbReference>
<dbReference type="SUPFAM" id="SSF90123">
    <property type="entry name" value="ABC transporter transmembrane region"/>
    <property type="match status" value="1"/>
</dbReference>
<reference evidence="10" key="1">
    <citation type="journal article" date="2019" name="Int. J. Syst. Evol. Microbiol.">
        <title>The Global Catalogue of Microorganisms (GCM) 10K type strain sequencing project: providing services to taxonomists for standard genome sequencing and annotation.</title>
        <authorList>
            <consortium name="The Broad Institute Genomics Platform"/>
            <consortium name="The Broad Institute Genome Sequencing Center for Infectious Disease"/>
            <person name="Wu L."/>
            <person name="Ma J."/>
        </authorList>
    </citation>
    <scope>NUCLEOTIDE SEQUENCE [LARGE SCALE GENOMIC DNA]</scope>
    <source>
        <strain evidence="10">JCM 13249</strain>
    </source>
</reference>
<dbReference type="SMART" id="SM00382">
    <property type="entry name" value="AAA"/>
    <property type="match status" value="1"/>
</dbReference>
<dbReference type="InterPro" id="IPR003439">
    <property type="entry name" value="ABC_transporter-like_ATP-bd"/>
</dbReference>
<protein>
    <submittedName>
        <fullName evidence="9">ABC transporter ATP-binding protein</fullName>
    </submittedName>
</protein>